<dbReference type="PANTHER" id="PTHR33936">
    <property type="entry name" value="PROTEIN CBG17840"/>
    <property type="match status" value="1"/>
</dbReference>
<sequence>MSCHQSLSRHKKACIQNINRKPSEHICTACGKNIPRRYVFIAHIKKCTGEKVIVNYGVGKMSCPYKNCQNNQFQFKVDLYEHLYTEHKADLKPPEIRIFDSYKEFDKWKTSVEDESFSYFSQQYGKRNGRSYFYCQHDGSEKSHLKNQQSNKTTRRNKKGRIKKSDLCLAMMSLKYLPDGKIKVAYRPTHLHPCRPRDLKHQPLSTATNEYISKQLAWNVPPRKIVQNLRDDSYKRANRLSRSSIKLKRDNLVKIKTITERMRKKNSSLRFSNDDAESVYFKVKTLMEEEYNPILIYKPKGEKTIIGPEGSEHLPEDVFLLAFQTKEQLDMMVEGCKEILAIDETHSTNPYDHYQLLNMMVRDKFNLGYPVGHAISSRSDEAVLQFVFKAIKERCPDLKINCCITDDDPALINSVNAGLGEAVWHLLCVWHIHRTIQSNIRHHVKENDLVSEIYSIMCVLIDEPDECQFLKLKDSFLLEYSHKCPTFKDYFENTFLPKAQKWAKCYRLKHHGETETTMLVESFHNILKTVYMKRVPNKRIDDLLDLLLTIEEDYFTRYTNAVLLNSMSDKDFSDLSKRHLKGMKINDLDVTQISGKCWTVRSQDKNSTEEYIVVRCADQCFSQCLKICYDFRATVSPSPSLLVDILISDDTTPTDIKVRRF</sequence>
<dbReference type="Proteomes" id="UP000504606">
    <property type="component" value="Unplaced"/>
</dbReference>
<name>A0A9C6X7J4_FRAOC</name>
<dbReference type="GeneID" id="113202104"/>
<dbReference type="Pfam" id="PF21056">
    <property type="entry name" value="ZSWIM1-3_RNaseH-like"/>
    <property type="match status" value="1"/>
</dbReference>
<accession>A0A9C6X7J4</accession>
<dbReference type="RefSeq" id="XP_052130554.1">
    <property type="nucleotide sequence ID" value="XM_052274594.1"/>
</dbReference>
<dbReference type="OrthoDB" id="10031901at2759"/>
<dbReference type="KEGG" id="foc:113202104"/>
<feature type="domain" description="ZSWIM1/3 RNaseH-like" evidence="2">
    <location>
        <begin position="321"/>
        <end position="413"/>
    </location>
</feature>
<gene>
    <name evidence="4" type="primary">LOC113202104</name>
</gene>
<evidence type="ECO:0000256" key="1">
    <source>
        <dbReference type="SAM" id="MobiDB-lite"/>
    </source>
</evidence>
<feature type="region of interest" description="Disordered" evidence="1">
    <location>
        <begin position="140"/>
        <end position="161"/>
    </location>
</feature>
<organism evidence="3 4">
    <name type="scientific">Frankliniella occidentalis</name>
    <name type="common">Western flower thrips</name>
    <name type="synonym">Euthrips occidentalis</name>
    <dbReference type="NCBI Taxonomy" id="133901"/>
    <lineage>
        <taxon>Eukaryota</taxon>
        <taxon>Metazoa</taxon>
        <taxon>Ecdysozoa</taxon>
        <taxon>Arthropoda</taxon>
        <taxon>Hexapoda</taxon>
        <taxon>Insecta</taxon>
        <taxon>Pterygota</taxon>
        <taxon>Neoptera</taxon>
        <taxon>Paraneoptera</taxon>
        <taxon>Thysanoptera</taxon>
        <taxon>Terebrantia</taxon>
        <taxon>Thripoidea</taxon>
        <taxon>Thripidae</taxon>
        <taxon>Frankliniella</taxon>
    </lineage>
</organism>
<dbReference type="InterPro" id="IPR048324">
    <property type="entry name" value="ZSWIM1-3_RNaseH-like"/>
</dbReference>
<reference evidence="4" key="1">
    <citation type="submission" date="2025-08" db="UniProtKB">
        <authorList>
            <consortium name="RefSeq"/>
        </authorList>
    </citation>
    <scope>IDENTIFICATION</scope>
    <source>
        <tissue evidence="4">Whole organism</tissue>
    </source>
</reference>
<protein>
    <submittedName>
        <fullName evidence="4">Uncharacterized protein LOC113202104</fullName>
    </submittedName>
</protein>
<evidence type="ECO:0000313" key="4">
    <source>
        <dbReference type="RefSeq" id="XP_052130554.1"/>
    </source>
</evidence>
<dbReference type="AlphaFoldDB" id="A0A9C6X7J4"/>
<evidence type="ECO:0000259" key="2">
    <source>
        <dbReference type="Pfam" id="PF21056"/>
    </source>
</evidence>
<proteinExistence type="predicted"/>
<dbReference type="InterPro" id="IPR052797">
    <property type="entry name" value="RegFact_GeneExpr_CellDeath"/>
</dbReference>
<keyword evidence="3" id="KW-1185">Reference proteome</keyword>
<evidence type="ECO:0000313" key="3">
    <source>
        <dbReference type="Proteomes" id="UP000504606"/>
    </source>
</evidence>
<dbReference type="PANTHER" id="PTHR33936:SF25">
    <property type="entry name" value="C2H2-TYPE DOMAIN-CONTAINING PROTEIN"/>
    <property type="match status" value="1"/>
</dbReference>